<dbReference type="Proteomes" id="UP000627984">
    <property type="component" value="Unassembled WGS sequence"/>
</dbReference>
<dbReference type="AlphaFoldDB" id="A0AA37BNT6"/>
<reference evidence="1" key="2">
    <citation type="submission" date="2022-09" db="EMBL/GenBank/DDBJ databases">
        <authorList>
            <person name="Sun Q."/>
            <person name="Ohkuma M."/>
        </authorList>
    </citation>
    <scope>NUCLEOTIDE SEQUENCE</scope>
    <source>
        <strain evidence="1">JCM 3093</strain>
    </source>
</reference>
<organism evidence="1 2">
    <name type="scientific">Planomonospora parontospora</name>
    <dbReference type="NCBI Taxonomy" id="58119"/>
    <lineage>
        <taxon>Bacteria</taxon>
        <taxon>Bacillati</taxon>
        <taxon>Actinomycetota</taxon>
        <taxon>Actinomycetes</taxon>
        <taxon>Streptosporangiales</taxon>
        <taxon>Streptosporangiaceae</taxon>
        <taxon>Planomonospora</taxon>
    </lineage>
</organism>
<protein>
    <recommendedName>
        <fullName evidence="3">Polyketide cyclase</fullName>
    </recommendedName>
</protein>
<evidence type="ECO:0000313" key="1">
    <source>
        <dbReference type="EMBL" id="GGL00065.1"/>
    </source>
</evidence>
<dbReference type="SUPFAM" id="SSF55961">
    <property type="entry name" value="Bet v1-like"/>
    <property type="match status" value="1"/>
</dbReference>
<comment type="caution">
    <text evidence="1">The sequence shown here is derived from an EMBL/GenBank/DDBJ whole genome shotgun (WGS) entry which is preliminary data.</text>
</comment>
<gene>
    <name evidence="1" type="ORF">GCM10010126_69470</name>
</gene>
<evidence type="ECO:0008006" key="3">
    <source>
        <dbReference type="Google" id="ProtNLM"/>
    </source>
</evidence>
<reference evidence="1" key="1">
    <citation type="journal article" date="2014" name="Int. J. Syst. Evol. Microbiol.">
        <title>Complete genome sequence of Corynebacterium casei LMG S-19264T (=DSM 44701T), isolated from a smear-ripened cheese.</title>
        <authorList>
            <consortium name="US DOE Joint Genome Institute (JGI-PGF)"/>
            <person name="Walter F."/>
            <person name="Albersmeier A."/>
            <person name="Kalinowski J."/>
            <person name="Ruckert C."/>
        </authorList>
    </citation>
    <scope>NUCLEOTIDE SEQUENCE</scope>
    <source>
        <strain evidence="1">JCM 3093</strain>
    </source>
</reference>
<name>A0AA37BNT6_9ACTN</name>
<proteinExistence type="predicted"/>
<dbReference type="InterPro" id="IPR023393">
    <property type="entry name" value="START-like_dom_sf"/>
</dbReference>
<dbReference type="EMBL" id="BMQD01000052">
    <property type="protein sequence ID" value="GGL00065.1"/>
    <property type="molecule type" value="Genomic_DNA"/>
</dbReference>
<accession>A0AA37BNT6</accession>
<sequence length="149" mass="16546">MAFRESATISGDLASIWHTSTDAGSWSEWDPHLLDCGFDGPFAPGSKGWTRLEGTPSKARGPFTVTAVDPERSFSTESPMPFGKMCIDYGFEPAGSGRVEVSRDVRLHGAFGPVFRLFWMKSMRRDMHHTFAALEREARRRAAETGSSR</sequence>
<dbReference type="Pfam" id="PF10604">
    <property type="entry name" value="Polyketide_cyc2"/>
    <property type="match status" value="1"/>
</dbReference>
<evidence type="ECO:0000313" key="2">
    <source>
        <dbReference type="Proteomes" id="UP000627984"/>
    </source>
</evidence>
<dbReference type="InterPro" id="IPR019587">
    <property type="entry name" value="Polyketide_cyclase/dehydratase"/>
</dbReference>
<dbReference type="Gene3D" id="3.30.530.20">
    <property type="match status" value="1"/>
</dbReference>